<reference evidence="1 2" key="1">
    <citation type="submission" date="2015-06" db="EMBL/GenBank/DDBJ databases">
        <title>Draft genome of the ant-associated black yeast Phialophora attae CBS 131958.</title>
        <authorList>
            <person name="Moreno L.F."/>
            <person name="Stielow B.J."/>
            <person name="de Hoog S."/>
            <person name="Vicente V.A."/>
            <person name="Weiss V.A."/>
            <person name="de Vries M."/>
            <person name="Cruz L.M."/>
            <person name="Souza E.M."/>
        </authorList>
    </citation>
    <scope>NUCLEOTIDE SEQUENCE [LARGE SCALE GENOMIC DNA]</scope>
    <source>
        <strain evidence="1 2">CBS 131958</strain>
    </source>
</reference>
<dbReference type="Proteomes" id="UP000038010">
    <property type="component" value="Unassembled WGS sequence"/>
</dbReference>
<comment type="caution">
    <text evidence="1">The sequence shown here is derived from an EMBL/GenBank/DDBJ whole genome shotgun (WGS) entry which is preliminary data.</text>
</comment>
<dbReference type="RefSeq" id="XP_018004671.1">
    <property type="nucleotide sequence ID" value="XM_018149249.1"/>
</dbReference>
<proteinExistence type="predicted"/>
<dbReference type="VEuPathDB" id="FungiDB:AB675_8774"/>
<gene>
    <name evidence="1" type="ORF">AB675_8774</name>
</gene>
<name>A0A0N0NR59_9EURO</name>
<sequence length="94" mass="10365">MAKTMTTARFHAAKDVHVDEISVPEVGEEQVRIRLDKGDFASAIDAIATSEIQPKDTITKVLSIDQVDAGFKALVEDKDNQIVKIMIDLGKLRN</sequence>
<organism evidence="1 2">
    <name type="scientific">Cyphellophora attinorum</name>
    <dbReference type="NCBI Taxonomy" id="1664694"/>
    <lineage>
        <taxon>Eukaryota</taxon>
        <taxon>Fungi</taxon>
        <taxon>Dikarya</taxon>
        <taxon>Ascomycota</taxon>
        <taxon>Pezizomycotina</taxon>
        <taxon>Eurotiomycetes</taxon>
        <taxon>Chaetothyriomycetidae</taxon>
        <taxon>Chaetothyriales</taxon>
        <taxon>Cyphellophoraceae</taxon>
        <taxon>Cyphellophora</taxon>
    </lineage>
</organism>
<dbReference type="EMBL" id="LFJN01000003">
    <property type="protein sequence ID" value="KPI44708.1"/>
    <property type="molecule type" value="Genomic_DNA"/>
</dbReference>
<evidence type="ECO:0000313" key="1">
    <source>
        <dbReference type="EMBL" id="KPI44708.1"/>
    </source>
</evidence>
<dbReference type="AlphaFoldDB" id="A0A0N0NR59"/>
<evidence type="ECO:0000313" key="2">
    <source>
        <dbReference type="Proteomes" id="UP000038010"/>
    </source>
</evidence>
<dbReference type="GeneID" id="28741129"/>
<keyword evidence="2" id="KW-1185">Reference proteome</keyword>
<protein>
    <submittedName>
        <fullName evidence="1">Uncharacterized protein</fullName>
    </submittedName>
</protein>
<accession>A0A0N0NR59</accession>